<feature type="domain" description="Metalloprotease TldD/E C-terminal" evidence="3">
    <location>
        <begin position="337"/>
        <end position="554"/>
    </location>
</feature>
<dbReference type="PANTHER" id="PTHR30624:SF0">
    <property type="entry name" value="METALLOPROTEASE SLR0863"/>
    <property type="match status" value="1"/>
</dbReference>
<evidence type="ECO:0000259" key="3">
    <source>
        <dbReference type="Pfam" id="PF19289"/>
    </source>
</evidence>
<keyword evidence="5" id="KW-1185">Reference proteome</keyword>
<comment type="caution">
    <text evidence="4">The sequence shown here is derived from an EMBL/GenBank/DDBJ whole genome shotgun (WGS) entry which is preliminary data.</text>
</comment>
<dbReference type="EMBL" id="JBHPKH010000040">
    <property type="protein sequence ID" value="MFC1572799.1"/>
    <property type="molecule type" value="Genomic_DNA"/>
</dbReference>
<dbReference type="InterPro" id="IPR045569">
    <property type="entry name" value="Metalloprtase-TldD/E_C"/>
</dbReference>
<evidence type="ECO:0000256" key="2">
    <source>
        <dbReference type="SAM" id="MobiDB-lite"/>
    </source>
</evidence>
<organism evidence="4 5">
    <name type="scientific">Eiseniibacteriota bacterium</name>
    <dbReference type="NCBI Taxonomy" id="2212470"/>
    <lineage>
        <taxon>Bacteria</taxon>
        <taxon>Candidatus Eiseniibacteriota</taxon>
    </lineage>
</organism>
<sequence length="573" mass="64894">MRIAMLTGWLLLCLLSSIGIGHSQEMDDPVFRAMADELERSIDQLVLPDMAGPYFLGYCIQDVERSITEARYGALVQTEQSQDRYLYIDLRVGDPAQDNTGFVATWRDLHKMRNDLPVVDDYGSLRHHLWLHTDMAYKDALENLARKQAYLQAHPSKDEVPDFAAAEPFVYLSDPASLQADPEQWQTRVRKAALVLRDFPALQDWKVTYVGLATTKRYLNSEGFKHLKGGTYQYLTIAATAQAEDGQRLTNFLQYIASGDELPPTDAQLQEDIRAMADELKAMVEAPALEEYAGPVLFTGFGAAQFISQLFVNQLSPTKAPRVAEEWMKQHLPDAKLAGRLNRRVLPSFVSITDEPNRMTWDKQVCAGHQRVDDEGVKCQDITLVSNGRLVDLPTGRGPTKKLPHSNGHARRLPNQWTVPAVTNVVVQAENPRKDLINEMRALCREFGNEYGLLVTRLEDPDVSHPYRWTEADRDTPRLLTSPVVMYRVYQKDGRVEPVRGLDFDEVTIRTLRDIAAMGEETRVTNLRQTTGFQGFRYPVAIITPSILVEEMEFKEAMVREPLPLSSNPVFDN</sequence>
<dbReference type="Pfam" id="PF19289">
    <property type="entry name" value="PmbA_TldD_3rd"/>
    <property type="match status" value="1"/>
</dbReference>
<evidence type="ECO:0000313" key="5">
    <source>
        <dbReference type="Proteomes" id="UP001593833"/>
    </source>
</evidence>
<dbReference type="SUPFAM" id="SSF111283">
    <property type="entry name" value="Putative modulator of DNA gyrase, PmbA/TldD"/>
    <property type="match status" value="1"/>
</dbReference>
<evidence type="ECO:0000256" key="1">
    <source>
        <dbReference type="ARBA" id="ARBA00005836"/>
    </source>
</evidence>
<evidence type="ECO:0000313" key="4">
    <source>
        <dbReference type="EMBL" id="MFC1572799.1"/>
    </source>
</evidence>
<dbReference type="Proteomes" id="UP001593833">
    <property type="component" value="Unassembled WGS sequence"/>
</dbReference>
<accession>A0ABV6YKU5</accession>
<dbReference type="InterPro" id="IPR051463">
    <property type="entry name" value="Peptidase_U62_metallo"/>
</dbReference>
<dbReference type="InterPro" id="IPR036059">
    <property type="entry name" value="TldD/PmbA_sf"/>
</dbReference>
<comment type="similarity">
    <text evidence="1">Belongs to the peptidase U62 family.</text>
</comment>
<feature type="compositionally biased region" description="Basic residues" evidence="2">
    <location>
        <begin position="399"/>
        <end position="412"/>
    </location>
</feature>
<feature type="region of interest" description="Disordered" evidence="2">
    <location>
        <begin position="393"/>
        <end position="412"/>
    </location>
</feature>
<dbReference type="PANTHER" id="PTHR30624">
    <property type="entry name" value="UNCHARACTERIZED PROTEIN TLDD AND PMBA"/>
    <property type="match status" value="1"/>
</dbReference>
<reference evidence="4 5" key="1">
    <citation type="submission" date="2024-09" db="EMBL/GenBank/DDBJ databases">
        <authorList>
            <person name="D'Angelo T."/>
        </authorList>
    </citation>
    <scope>NUCLEOTIDE SEQUENCE [LARGE SCALE GENOMIC DNA]</scope>
    <source>
        <strain evidence="4">SAG AM-320-E07</strain>
    </source>
</reference>
<proteinExistence type="inferred from homology"/>
<protein>
    <submittedName>
        <fullName evidence="4">Metallopeptidase TldD-related protein</fullName>
    </submittedName>
</protein>
<gene>
    <name evidence="4" type="ORF">ACFL6M_04290</name>
</gene>
<name>A0ABV6YKU5_UNCEI</name>